<evidence type="ECO:0000256" key="1">
    <source>
        <dbReference type="SAM" id="MobiDB-lite"/>
    </source>
</evidence>
<dbReference type="OrthoDB" id="832516at2759"/>
<reference evidence="2" key="2">
    <citation type="journal article" date="2023" name="Int. J. Mol. Sci.">
        <title>De Novo Assembly and Annotation of 11 Diverse Shrub Willow (Salix) Genomes Reveals Novel Gene Organization in Sex-Linked Regions.</title>
        <authorList>
            <person name="Hyden B."/>
            <person name="Feng K."/>
            <person name="Yates T.B."/>
            <person name="Jawdy S."/>
            <person name="Cereghino C."/>
            <person name="Smart L.B."/>
            <person name="Muchero W."/>
        </authorList>
    </citation>
    <scope>NUCLEOTIDE SEQUENCE [LARGE SCALE GENOMIC DNA]</scope>
    <source>
        <tissue evidence="2">Shoot tip</tissue>
    </source>
</reference>
<feature type="compositionally biased region" description="Basic and acidic residues" evidence="1">
    <location>
        <begin position="65"/>
        <end position="80"/>
    </location>
</feature>
<protein>
    <submittedName>
        <fullName evidence="2">Uncharacterized protein</fullName>
    </submittedName>
</protein>
<organism evidence="2 3">
    <name type="scientific">Salix viminalis</name>
    <name type="common">Common osier</name>
    <name type="synonym">Basket willow</name>
    <dbReference type="NCBI Taxonomy" id="40686"/>
    <lineage>
        <taxon>Eukaryota</taxon>
        <taxon>Viridiplantae</taxon>
        <taxon>Streptophyta</taxon>
        <taxon>Embryophyta</taxon>
        <taxon>Tracheophyta</taxon>
        <taxon>Spermatophyta</taxon>
        <taxon>Magnoliopsida</taxon>
        <taxon>eudicotyledons</taxon>
        <taxon>Gunneridae</taxon>
        <taxon>Pentapetalae</taxon>
        <taxon>rosids</taxon>
        <taxon>fabids</taxon>
        <taxon>Malpighiales</taxon>
        <taxon>Salicaceae</taxon>
        <taxon>Saliceae</taxon>
        <taxon>Salix</taxon>
    </lineage>
</organism>
<keyword evidence="3" id="KW-1185">Reference proteome</keyword>
<feature type="region of interest" description="Disordered" evidence="1">
    <location>
        <begin position="17"/>
        <end position="36"/>
    </location>
</feature>
<evidence type="ECO:0000313" key="2">
    <source>
        <dbReference type="EMBL" id="KAJ6676272.1"/>
    </source>
</evidence>
<comment type="caution">
    <text evidence="2">The sequence shown here is derived from an EMBL/GenBank/DDBJ whole genome shotgun (WGS) entry which is preliminary data.</text>
</comment>
<gene>
    <name evidence="2" type="ORF">OIU85_009548</name>
</gene>
<feature type="region of interest" description="Disordered" evidence="1">
    <location>
        <begin position="65"/>
        <end position="104"/>
    </location>
</feature>
<dbReference type="AlphaFoldDB" id="A0A9Q0NUQ4"/>
<sequence>MIRKLLNKKAVERQTWADDLPREHQKGLLENNPHRDPCQCCKKEMTDLEDEVARKDEEIHNLNKRLSSQDEEIRRLKEMKTPQQSPQGSPWYAEQDVLGAQSSL</sequence>
<name>A0A9Q0NUQ4_SALVM</name>
<evidence type="ECO:0000313" key="3">
    <source>
        <dbReference type="Proteomes" id="UP001151529"/>
    </source>
</evidence>
<dbReference type="Proteomes" id="UP001151529">
    <property type="component" value="Chromosome 15Z"/>
</dbReference>
<dbReference type="Gene3D" id="1.20.5.340">
    <property type="match status" value="1"/>
</dbReference>
<proteinExistence type="predicted"/>
<dbReference type="EMBL" id="JAPFFL010000015">
    <property type="protein sequence ID" value="KAJ6676272.1"/>
    <property type="molecule type" value="Genomic_DNA"/>
</dbReference>
<reference evidence="2" key="1">
    <citation type="submission" date="2022-11" db="EMBL/GenBank/DDBJ databases">
        <authorList>
            <person name="Hyden B.L."/>
            <person name="Feng K."/>
            <person name="Yates T."/>
            <person name="Jawdy S."/>
            <person name="Smart L.B."/>
            <person name="Muchero W."/>
        </authorList>
    </citation>
    <scope>NUCLEOTIDE SEQUENCE</scope>
    <source>
        <tissue evidence="2">Shoot tip</tissue>
    </source>
</reference>
<accession>A0A9Q0NUQ4</accession>